<dbReference type="Proteomes" id="UP000016924">
    <property type="component" value="Unassembled WGS sequence"/>
</dbReference>
<dbReference type="OrthoDB" id="276546at2759"/>
<dbReference type="InterPro" id="IPR001155">
    <property type="entry name" value="OxRdtase_FMN_N"/>
</dbReference>
<evidence type="ECO:0000259" key="7">
    <source>
        <dbReference type="Pfam" id="PF00724"/>
    </source>
</evidence>
<dbReference type="EMBL" id="JH767600">
    <property type="protein sequence ID" value="EON68742.1"/>
    <property type="molecule type" value="Genomic_DNA"/>
</dbReference>
<evidence type="ECO:0000313" key="8">
    <source>
        <dbReference type="EMBL" id="EON68742.1"/>
    </source>
</evidence>
<keyword evidence="3" id="KW-0288">FMN</keyword>
<evidence type="ECO:0000256" key="5">
    <source>
        <dbReference type="ARBA" id="ARBA00023002"/>
    </source>
</evidence>
<keyword evidence="4" id="KW-0521">NADP</keyword>
<proteinExistence type="predicted"/>
<keyword evidence="9" id="KW-1185">Reference proteome</keyword>
<dbReference type="GeneID" id="19905311"/>
<keyword evidence="5" id="KW-0560">Oxidoreductase</keyword>
<dbReference type="RefSeq" id="XP_007784059.1">
    <property type="nucleotide sequence ID" value="XM_007785869.1"/>
</dbReference>
<dbReference type="GO" id="GO:0003959">
    <property type="term" value="F:NADPH dehydrogenase activity"/>
    <property type="evidence" value="ECO:0007669"/>
    <property type="project" value="InterPro"/>
</dbReference>
<dbReference type="OMA" id="ATWENMA"/>
<dbReference type="InterPro" id="IPR013785">
    <property type="entry name" value="Aldolase_TIM"/>
</dbReference>
<evidence type="ECO:0000256" key="2">
    <source>
        <dbReference type="ARBA" id="ARBA00022630"/>
    </source>
</evidence>
<gene>
    <name evidence="8" type="ORF">W97_08000</name>
</gene>
<dbReference type="GO" id="GO:0050661">
    <property type="term" value="F:NADP binding"/>
    <property type="evidence" value="ECO:0007669"/>
    <property type="project" value="InterPro"/>
</dbReference>
<name>R7Z3J8_CONA1</name>
<evidence type="ECO:0000256" key="6">
    <source>
        <dbReference type="SAM" id="MobiDB-lite"/>
    </source>
</evidence>
<dbReference type="CDD" id="cd02932">
    <property type="entry name" value="OYE_YqiM_FMN"/>
    <property type="match status" value="1"/>
</dbReference>
<dbReference type="GO" id="GO:0010181">
    <property type="term" value="F:FMN binding"/>
    <property type="evidence" value="ECO:0007669"/>
    <property type="project" value="InterPro"/>
</dbReference>
<dbReference type="InterPro" id="IPR044152">
    <property type="entry name" value="YqjM-like"/>
</dbReference>
<dbReference type="PANTHER" id="PTHR43303:SF4">
    <property type="entry name" value="NADPH DEHYDROGENASE C23G7.10C-RELATED"/>
    <property type="match status" value="1"/>
</dbReference>
<dbReference type="AlphaFoldDB" id="R7Z3J8"/>
<keyword evidence="2" id="KW-0285">Flavoprotein</keyword>
<dbReference type="Gene3D" id="3.20.20.70">
    <property type="entry name" value="Aldolase class I"/>
    <property type="match status" value="1"/>
</dbReference>
<dbReference type="eggNOG" id="KOG0134">
    <property type="taxonomic scope" value="Eukaryota"/>
</dbReference>
<dbReference type="HOGENOM" id="CLU_012153_2_0_1"/>
<dbReference type="SUPFAM" id="SSF51395">
    <property type="entry name" value="FMN-linked oxidoreductases"/>
    <property type="match status" value="1"/>
</dbReference>
<dbReference type="PANTHER" id="PTHR43303">
    <property type="entry name" value="NADPH DEHYDROGENASE C23G7.10C-RELATED"/>
    <property type="match status" value="1"/>
</dbReference>
<protein>
    <recommendedName>
        <fullName evidence="7">NADH:flavin oxidoreductase/NADH oxidase N-terminal domain-containing protein</fullName>
    </recommendedName>
</protein>
<comment type="cofactor">
    <cofactor evidence="1">
        <name>FMN</name>
        <dbReference type="ChEBI" id="CHEBI:58210"/>
    </cofactor>
</comment>
<evidence type="ECO:0000256" key="4">
    <source>
        <dbReference type="ARBA" id="ARBA00022857"/>
    </source>
</evidence>
<feature type="domain" description="NADH:flavin oxidoreductase/NADH oxidase N-terminal" evidence="7">
    <location>
        <begin position="3"/>
        <end position="349"/>
    </location>
</feature>
<accession>R7Z3J8</accession>
<organism evidence="8 9">
    <name type="scientific">Coniosporium apollinis (strain CBS 100218)</name>
    <name type="common">Rock-inhabiting black yeast</name>
    <dbReference type="NCBI Taxonomy" id="1168221"/>
    <lineage>
        <taxon>Eukaryota</taxon>
        <taxon>Fungi</taxon>
        <taxon>Dikarya</taxon>
        <taxon>Ascomycota</taxon>
        <taxon>Pezizomycotina</taxon>
        <taxon>Dothideomycetes</taxon>
        <taxon>Dothideomycetes incertae sedis</taxon>
        <taxon>Coniosporium</taxon>
    </lineage>
</organism>
<dbReference type="STRING" id="1168221.R7Z3J8"/>
<dbReference type="Pfam" id="PF00724">
    <property type="entry name" value="Oxidored_FMN"/>
    <property type="match status" value="1"/>
</dbReference>
<reference evidence="9" key="1">
    <citation type="submission" date="2012-06" db="EMBL/GenBank/DDBJ databases">
        <title>The genome sequence of Coniosporium apollinis CBS 100218.</title>
        <authorList>
            <consortium name="The Broad Institute Genome Sequencing Platform"/>
            <person name="Cuomo C."/>
            <person name="Gorbushina A."/>
            <person name="Noack S."/>
            <person name="Walker B."/>
            <person name="Young S.K."/>
            <person name="Zeng Q."/>
            <person name="Gargeya S."/>
            <person name="Fitzgerald M."/>
            <person name="Haas B."/>
            <person name="Abouelleil A."/>
            <person name="Alvarado L."/>
            <person name="Arachchi H.M."/>
            <person name="Berlin A.M."/>
            <person name="Chapman S.B."/>
            <person name="Goldberg J."/>
            <person name="Griggs A."/>
            <person name="Gujja S."/>
            <person name="Hansen M."/>
            <person name="Howarth C."/>
            <person name="Imamovic A."/>
            <person name="Larimer J."/>
            <person name="McCowan C."/>
            <person name="Montmayeur A."/>
            <person name="Murphy C."/>
            <person name="Neiman D."/>
            <person name="Pearson M."/>
            <person name="Priest M."/>
            <person name="Roberts A."/>
            <person name="Saif S."/>
            <person name="Shea T."/>
            <person name="Sisk P."/>
            <person name="Sykes S."/>
            <person name="Wortman J."/>
            <person name="Nusbaum C."/>
            <person name="Birren B."/>
        </authorList>
    </citation>
    <scope>NUCLEOTIDE SEQUENCE [LARGE SCALE GENOMIC DNA]</scope>
    <source>
        <strain evidence="9">CBS 100218</strain>
    </source>
</reference>
<evidence type="ECO:0000256" key="1">
    <source>
        <dbReference type="ARBA" id="ARBA00001917"/>
    </source>
</evidence>
<sequence>MASLFDPITIRGITIRNRTMLSPMCMYSATNGFPNDWHFVHLGSRAVGGAGLILTEDTAVLEEGRISAGDLGLWSDEHIKPLARIADFVHAQGAAFGFQLGYSGRKGSTTIPWRGGQPLGEGRALGPNERPWQTFGPSPIAYGGTRGQVRTEMSIGDIRRVQQGFVDAALRADKLGADVVEFHAAWGYVFQQFYSPLSNQRDDEYGGSFDNRIRFLLETAEAVREVWPPHKPLFARIALSDWVEGGWTFEEAVALSSKLQQAGVDLVDGSSGGIGHFKLNRQLSPLMHVLLIKRVREEAGIATGANFGIETPEEANEIVKSNVADMVTIGRAMLRDPYWACHAAEALKDDRLFYPNPYEHWLTGRSVVNKSEGQNGIVNGLT</sequence>
<evidence type="ECO:0000313" key="9">
    <source>
        <dbReference type="Proteomes" id="UP000016924"/>
    </source>
</evidence>
<evidence type="ECO:0000256" key="3">
    <source>
        <dbReference type="ARBA" id="ARBA00022643"/>
    </source>
</evidence>
<feature type="region of interest" description="Disordered" evidence="6">
    <location>
        <begin position="111"/>
        <end position="130"/>
    </location>
</feature>